<evidence type="ECO:0000313" key="3">
    <source>
        <dbReference type="EMBL" id="GAK52039.1"/>
    </source>
</evidence>
<reference evidence="3" key="1">
    <citation type="journal article" date="2015" name="PeerJ">
        <title>First genomic representation of candidate bacterial phylum KSB3 points to enhanced environmental sensing as a trigger of wastewater bulking.</title>
        <authorList>
            <person name="Sekiguchi Y."/>
            <person name="Ohashi A."/>
            <person name="Parks D.H."/>
            <person name="Yamauchi T."/>
            <person name="Tyson G.W."/>
            <person name="Hugenholtz P."/>
        </authorList>
    </citation>
    <scope>NUCLEOTIDE SEQUENCE [LARGE SCALE GENOMIC DNA]</scope>
</reference>
<dbReference type="Proteomes" id="UP000030700">
    <property type="component" value="Unassembled WGS sequence"/>
</dbReference>
<evidence type="ECO:0000256" key="2">
    <source>
        <dbReference type="SAM" id="Phobius"/>
    </source>
</evidence>
<keyword evidence="2" id="KW-0472">Membrane</keyword>
<dbReference type="HOGENOM" id="CLU_817991_0_0_0"/>
<gene>
    <name evidence="3" type="ORF">U14_03286</name>
</gene>
<keyword evidence="4" id="KW-1185">Reference proteome</keyword>
<dbReference type="AlphaFoldDB" id="A0A081BNS3"/>
<keyword evidence="2" id="KW-0812">Transmembrane</keyword>
<evidence type="ECO:0000256" key="1">
    <source>
        <dbReference type="SAM" id="MobiDB-lite"/>
    </source>
</evidence>
<feature type="region of interest" description="Disordered" evidence="1">
    <location>
        <begin position="110"/>
        <end position="182"/>
    </location>
</feature>
<name>A0A081BNS3_9BACT</name>
<sequence>MDERKFEEMMEKWASHEMASAPKLQPTGEMLAAVKAKKQPFFFPMFARWATVGVAVAAMLIATLIYPRWYQPKQAMQKSVTPVSSVSQPVAAAPKTQNTGEDVRAVTEGEQITNEEAIADKGLTPPDIAPPAPEPKITPMAAERREMSGNREEAAEKEGDAPLLMGRGKDETVAQSAQQKADSSTPALEVFIAPEKEKAAKPKICAVQPVGSNAPQESDSMLAGKIVEDTSTSSFEQQASKLMSKAQPEIVAQCQQIGDKTFMLEHEVWVDSEHAPDKTTLAIQRDSEAYRQALELRPELKPYFDALPRVIVNLGEFSLEVSPQGKMTLSEEDIIRLKK</sequence>
<dbReference type="STRING" id="1499966.U14_03286"/>
<feature type="compositionally biased region" description="Pro residues" evidence="1">
    <location>
        <begin position="127"/>
        <end position="136"/>
    </location>
</feature>
<feature type="compositionally biased region" description="Basic and acidic residues" evidence="1">
    <location>
        <begin position="142"/>
        <end position="160"/>
    </location>
</feature>
<feature type="compositionally biased region" description="Polar residues" evidence="1">
    <location>
        <begin position="173"/>
        <end position="182"/>
    </location>
</feature>
<keyword evidence="2" id="KW-1133">Transmembrane helix</keyword>
<protein>
    <submittedName>
        <fullName evidence="3">Uncharacterized protein</fullName>
    </submittedName>
</protein>
<dbReference type="EMBL" id="DF820458">
    <property type="protein sequence ID" value="GAK52039.1"/>
    <property type="molecule type" value="Genomic_DNA"/>
</dbReference>
<evidence type="ECO:0000313" key="4">
    <source>
        <dbReference type="Proteomes" id="UP000030700"/>
    </source>
</evidence>
<feature type="transmembrane region" description="Helical" evidence="2">
    <location>
        <begin position="46"/>
        <end position="66"/>
    </location>
</feature>
<organism evidence="3">
    <name type="scientific">Candidatus Moduliflexus flocculans</name>
    <dbReference type="NCBI Taxonomy" id="1499966"/>
    <lineage>
        <taxon>Bacteria</taxon>
        <taxon>Candidatus Moduliflexota</taxon>
        <taxon>Candidatus Moduliflexia</taxon>
        <taxon>Candidatus Moduliflexales</taxon>
        <taxon>Candidatus Moduliflexaceae</taxon>
    </lineage>
</organism>
<proteinExistence type="predicted"/>
<accession>A0A081BNS3</accession>